<dbReference type="InterPro" id="IPR036259">
    <property type="entry name" value="MFS_trans_sf"/>
</dbReference>
<keyword evidence="8" id="KW-1185">Reference proteome</keyword>
<feature type="transmembrane region" description="Helical" evidence="5">
    <location>
        <begin position="304"/>
        <end position="327"/>
    </location>
</feature>
<gene>
    <name evidence="7" type="ORF">C1877_07325</name>
</gene>
<feature type="transmembrane region" description="Helical" evidence="5">
    <location>
        <begin position="211"/>
        <end position="232"/>
    </location>
</feature>
<evidence type="ECO:0000313" key="7">
    <source>
        <dbReference type="EMBL" id="RDB65152.1"/>
    </source>
</evidence>
<feature type="transmembrane region" description="Helical" evidence="5">
    <location>
        <begin position="367"/>
        <end position="389"/>
    </location>
</feature>
<dbReference type="AlphaFoldDB" id="A0A369M151"/>
<feature type="transmembrane region" description="Helical" evidence="5">
    <location>
        <begin position="91"/>
        <end position="113"/>
    </location>
</feature>
<comment type="caution">
    <text evidence="7">The sequence shown here is derived from an EMBL/GenBank/DDBJ whole genome shotgun (WGS) entry which is preliminary data.</text>
</comment>
<organism evidence="7 8">
    <name type="scientific">Gordonibacter pamelaeae</name>
    <dbReference type="NCBI Taxonomy" id="471189"/>
    <lineage>
        <taxon>Bacteria</taxon>
        <taxon>Bacillati</taxon>
        <taxon>Actinomycetota</taxon>
        <taxon>Coriobacteriia</taxon>
        <taxon>Eggerthellales</taxon>
        <taxon>Eggerthellaceae</taxon>
        <taxon>Gordonibacter</taxon>
    </lineage>
</organism>
<dbReference type="PROSITE" id="PS50850">
    <property type="entry name" value="MFS"/>
    <property type="match status" value="1"/>
</dbReference>
<dbReference type="GO" id="GO:0005886">
    <property type="term" value="C:plasma membrane"/>
    <property type="evidence" value="ECO:0007669"/>
    <property type="project" value="UniProtKB-SubCell"/>
</dbReference>
<dbReference type="EMBL" id="PPTS01000004">
    <property type="protein sequence ID" value="RDB65152.1"/>
    <property type="molecule type" value="Genomic_DNA"/>
</dbReference>
<name>A0A369M151_9ACTN</name>
<dbReference type="Pfam" id="PF07690">
    <property type="entry name" value="MFS_1"/>
    <property type="match status" value="1"/>
</dbReference>
<feature type="transmembrane region" description="Helical" evidence="5">
    <location>
        <begin position="125"/>
        <end position="143"/>
    </location>
</feature>
<sequence length="400" mass="42510">MIGCFFLQAGALGAIMNAGGIFIVPVCNELGFDRGALALYLTFYFIATTATYPLVAKYLPKWDFRVFLTTCFLVLAATEAAMGLMNELWQWYAAGVVLGVAGALVFVVASTVLIENWFVAKRGTALGIAMCGSGIGGFFFPIFGNFLIETVGWRMAYPSIALAMCVIVLPFTLFVFRLHPSDMGLRPYGAEQGEAMAETRASEKGMPARKAIVTLAFVCVFLYAGIEALFSGYNNHLPGFAESIGYSAAFGAGILSMAQLGYSVATLVMGWVTDKIGVAASTYITLGVTAASLLGFSFLQAEVPLMACAFVFGMNSVIITISVPTLISELFGKKYFAQILSYSRMSGIIGCFGAAAVGACFDLTGSYIGSFFAGIAILAACAVLVGIALTQKKKLRAQWE</sequence>
<dbReference type="InterPro" id="IPR020846">
    <property type="entry name" value="MFS_dom"/>
</dbReference>
<dbReference type="InterPro" id="IPR050327">
    <property type="entry name" value="Proton-linked_MCT"/>
</dbReference>
<evidence type="ECO:0000256" key="1">
    <source>
        <dbReference type="ARBA" id="ARBA00004651"/>
    </source>
</evidence>
<dbReference type="GO" id="GO:0022857">
    <property type="term" value="F:transmembrane transporter activity"/>
    <property type="evidence" value="ECO:0007669"/>
    <property type="project" value="InterPro"/>
</dbReference>
<feature type="transmembrane region" description="Helical" evidence="5">
    <location>
        <begin position="276"/>
        <end position="298"/>
    </location>
</feature>
<accession>A0A369M151</accession>
<feature type="transmembrane region" description="Helical" evidence="5">
    <location>
        <begin position="339"/>
        <end position="361"/>
    </location>
</feature>
<feature type="transmembrane region" description="Helical" evidence="5">
    <location>
        <begin position="66"/>
        <end position="85"/>
    </location>
</feature>
<feature type="transmembrane region" description="Helical" evidence="5">
    <location>
        <begin position="39"/>
        <end position="59"/>
    </location>
</feature>
<comment type="subcellular location">
    <subcellularLocation>
        <location evidence="1">Cell membrane</location>
        <topology evidence="1">Multi-pass membrane protein</topology>
    </subcellularLocation>
</comment>
<feature type="transmembrane region" description="Helical" evidence="5">
    <location>
        <begin position="155"/>
        <end position="176"/>
    </location>
</feature>
<keyword evidence="2 5" id="KW-0812">Transmembrane</keyword>
<reference evidence="7 8" key="1">
    <citation type="journal article" date="2018" name="Elife">
        <title>Discovery and characterization of a prevalent human gut bacterial enzyme sufficient for the inactivation of a family of plant toxins.</title>
        <authorList>
            <person name="Koppel N."/>
            <person name="Bisanz J.E."/>
            <person name="Pandelia M.E."/>
            <person name="Turnbaugh P.J."/>
            <person name="Balskus E.P."/>
        </authorList>
    </citation>
    <scope>NUCLEOTIDE SEQUENCE [LARGE SCALE GENOMIC DNA]</scope>
    <source>
        <strain evidence="7 8">3C</strain>
    </source>
</reference>
<dbReference type="Proteomes" id="UP000254000">
    <property type="component" value="Unassembled WGS sequence"/>
</dbReference>
<dbReference type="PANTHER" id="PTHR11360:SF290">
    <property type="entry name" value="MONOCARBOXYLATE MFS PERMEASE"/>
    <property type="match status" value="1"/>
</dbReference>
<protein>
    <submittedName>
        <fullName evidence="7">MFS transporter</fullName>
    </submittedName>
</protein>
<dbReference type="SUPFAM" id="SSF103473">
    <property type="entry name" value="MFS general substrate transporter"/>
    <property type="match status" value="1"/>
</dbReference>
<keyword evidence="4 5" id="KW-0472">Membrane</keyword>
<evidence type="ECO:0000256" key="4">
    <source>
        <dbReference type="ARBA" id="ARBA00023136"/>
    </source>
</evidence>
<dbReference type="PANTHER" id="PTHR11360">
    <property type="entry name" value="MONOCARBOXYLATE TRANSPORTER"/>
    <property type="match status" value="1"/>
</dbReference>
<dbReference type="InterPro" id="IPR011701">
    <property type="entry name" value="MFS"/>
</dbReference>
<evidence type="ECO:0000256" key="2">
    <source>
        <dbReference type="ARBA" id="ARBA00022692"/>
    </source>
</evidence>
<keyword evidence="3 5" id="KW-1133">Transmembrane helix</keyword>
<evidence type="ECO:0000259" key="6">
    <source>
        <dbReference type="PROSITE" id="PS50850"/>
    </source>
</evidence>
<feature type="domain" description="Major facilitator superfamily (MFS) profile" evidence="6">
    <location>
        <begin position="1"/>
        <end position="394"/>
    </location>
</feature>
<evidence type="ECO:0000256" key="3">
    <source>
        <dbReference type="ARBA" id="ARBA00022989"/>
    </source>
</evidence>
<evidence type="ECO:0000313" key="8">
    <source>
        <dbReference type="Proteomes" id="UP000254000"/>
    </source>
</evidence>
<proteinExistence type="predicted"/>
<dbReference type="Gene3D" id="1.20.1250.20">
    <property type="entry name" value="MFS general substrate transporter like domains"/>
    <property type="match status" value="2"/>
</dbReference>
<feature type="transmembrane region" description="Helical" evidence="5">
    <location>
        <begin position="244"/>
        <end position="264"/>
    </location>
</feature>
<evidence type="ECO:0000256" key="5">
    <source>
        <dbReference type="SAM" id="Phobius"/>
    </source>
</evidence>